<dbReference type="GO" id="GO:0004673">
    <property type="term" value="F:protein histidine kinase activity"/>
    <property type="evidence" value="ECO:0007669"/>
    <property type="project" value="UniProtKB-EC"/>
</dbReference>
<dbReference type="PANTHER" id="PTHR41523">
    <property type="entry name" value="TWO-COMPONENT SYSTEM SENSOR PROTEIN"/>
    <property type="match status" value="1"/>
</dbReference>
<dbReference type="AlphaFoldDB" id="A0A2W7R641"/>
<evidence type="ECO:0000256" key="6">
    <source>
        <dbReference type="ARBA" id="ARBA00022777"/>
    </source>
</evidence>
<dbReference type="EC" id="2.7.13.3" evidence="2"/>
<dbReference type="InterPro" id="IPR036890">
    <property type="entry name" value="HATPase_C_sf"/>
</dbReference>
<protein>
    <recommendedName>
        <fullName evidence="2">histidine kinase</fullName>
        <ecNumber evidence="2">2.7.13.3</ecNumber>
    </recommendedName>
</protein>
<gene>
    <name evidence="10" type="ORF">LY56_01095</name>
</gene>
<dbReference type="InterPro" id="IPR011495">
    <property type="entry name" value="Sig_transdc_His_kin_sub2_dim/P"/>
</dbReference>
<proteinExistence type="predicted"/>
<evidence type="ECO:0000256" key="8">
    <source>
        <dbReference type="SAM" id="Phobius"/>
    </source>
</evidence>
<comment type="catalytic activity">
    <reaction evidence="1">
        <text>ATP + protein L-histidine = ADP + protein N-phospho-L-histidine.</text>
        <dbReference type="EC" id="2.7.13.3"/>
    </reaction>
</comment>
<keyword evidence="8" id="KW-0812">Transmembrane</keyword>
<dbReference type="STRING" id="121821.GCA_001870675_01988"/>
<keyword evidence="11" id="KW-1185">Reference proteome</keyword>
<evidence type="ECO:0000256" key="3">
    <source>
        <dbReference type="ARBA" id="ARBA00022553"/>
    </source>
</evidence>
<organism evidence="10 11">
    <name type="scientific">Roseinatronobacter thiooxidans</name>
    <dbReference type="NCBI Taxonomy" id="121821"/>
    <lineage>
        <taxon>Bacteria</taxon>
        <taxon>Pseudomonadati</taxon>
        <taxon>Pseudomonadota</taxon>
        <taxon>Alphaproteobacteria</taxon>
        <taxon>Rhodobacterales</taxon>
        <taxon>Paracoccaceae</taxon>
        <taxon>Roseinatronobacter</taxon>
    </lineage>
</organism>
<comment type="caution">
    <text evidence="10">The sequence shown here is derived from an EMBL/GenBank/DDBJ whole genome shotgun (WGS) entry which is preliminary data.</text>
</comment>
<evidence type="ECO:0000256" key="4">
    <source>
        <dbReference type="ARBA" id="ARBA00022679"/>
    </source>
</evidence>
<dbReference type="Pfam" id="PF07568">
    <property type="entry name" value="HisKA_2"/>
    <property type="match status" value="1"/>
</dbReference>
<feature type="transmembrane region" description="Helical" evidence="8">
    <location>
        <begin position="38"/>
        <end position="59"/>
    </location>
</feature>
<evidence type="ECO:0000256" key="7">
    <source>
        <dbReference type="ARBA" id="ARBA00022840"/>
    </source>
</evidence>
<dbReference type="Gene3D" id="3.30.565.10">
    <property type="entry name" value="Histidine kinase-like ATPase, C-terminal domain"/>
    <property type="match status" value="1"/>
</dbReference>
<keyword evidence="6 10" id="KW-0418">Kinase</keyword>
<evidence type="ECO:0000313" key="11">
    <source>
        <dbReference type="Proteomes" id="UP000249364"/>
    </source>
</evidence>
<accession>A0A2W7R641</accession>
<keyword evidence="7" id="KW-0067">ATP-binding</keyword>
<evidence type="ECO:0000256" key="5">
    <source>
        <dbReference type="ARBA" id="ARBA00022741"/>
    </source>
</evidence>
<keyword evidence="5" id="KW-0547">Nucleotide-binding</keyword>
<reference evidence="10 11" key="1">
    <citation type="submission" date="2018-06" db="EMBL/GenBank/DDBJ databases">
        <title>Genomic Encyclopedia of Archaeal and Bacterial Type Strains, Phase II (KMG-II): from individual species to whole genera.</title>
        <authorList>
            <person name="Goeker M."/>
        </authorList>
    </citation>
    <scope>NUCLEOTIDE SEQUENCE [LARGE SCALE GENOMIC DNA]</scope>
    <source>
        <strain evidence="10 11">DSM 13087</strain>
    </source>
</reference>
<keyword evidence="8" id="KW-1133">Transmembrane helix</keyword>
<name>A0A2W7R641_9RHOB</name>
<keyword evidence="4" id="KW-0808">Transferase</keyword>
<feature type="transmembrane region" description="Helical" evidence="8">
    <location>
        <begin position="311"/>
        <end position="330"/>
    </location>
</feature>
<sequence>MIRPTVLLQPSWPRPRQYSEGVAIKRRYLTLPEISNRLATRLAILLTLALAPLGSIAIYSELETWQARKAASESRLITRTVETVTGQRALLESAMLASDTLSQLVVDRLENTAACSAFLANFIADSAFYAFAGFIGVDGLMTCISEGEPVDFSASPTFAESVQNPRASFSFQPSGAITGRPVVLINRPVFEEDTLLGFLSISISRRSFDMIATAPDNENSPRISYLVNNRGQTLTSSDTPDADDFLPEPEMLERIINQREGVFTAPSYGGDKRLFTIAELMPGQLYVLGSWNAAQSSNLREFNYWRVGFPLLMWLASVAVVMFAVHYMVVRHLRQINRQLRRFALGNRAEFQRLPEEAPTELREIDSTFTKMARLIRRDEDEREDALREKTVLLKEVHHRVKNNLQLIGSILNLQLRRVTDTEARCILQGVQARVRSLASIHRKLYEQDRLSYTNATDFLETILRETLALARSEQAEIDVKTEFEPVILPPDKIIPTALLFAEALTNALKHAQAPQPDTPPRLTISFRARDGYADLQVRNSLADAGTGSVAYGLGQELMTAFALQMHAEFESGRVQDDQGHGWELRLRLGDSGLNDTAPHAQA</sequence>
<dbReference type="GO" id="GO:0005524">
    <property type="term" value="F:ATP binding"/>
    <property type="evidence" value="ECO:0007669"/>
    <property type="project" value="UniProtKB-KW"/>
</dbReference>
<dbReference type="Proteomes" id="UP000249364">
    <property type="component" value="Unassembled WGS sequence"/>
</dbReference>
<evidence type="ECO:0000256" key="2">
    <source>
        <dbReference type="ARBA" id="ARBA00012438"/>
    </source>
</evidence>
<evidence type="ECO:0000313" key="10">
    <source>
        <dbReference type="EMBL" id="PZX46125.1"/>
    </source>
</evidence>
<dbReference type="EMBL" id="QKZQ01000004">
    <property type="protein sequence ID" value="PZX46125.1"/>
    <property type="molecule type" value="Genomic_DNA"/>
</dbReference>
<keyword evidence="8" id="KW-0472">Membrane</keyword>
<dbReference type="Gene3D" id="3.30.450.20">
    <property type="entry name" value="PAS domain"/>
    <property type="match status" value="2"/>
</dbReference>
<keyword evidence="3" id="KW-0597">Phosphoprotein</keyword>
<feature type="domain" description="Signal transduction histidine kinase subgroup 2 dimerisation and phosphoacceptor" evidence="9">
    <location>
        <begin position="396"/>
        <end position="467"/>
    </location>
</feature>
<evidence type="ECO:0000259" key="9">
    <source>
        <dbReference type="Pfam" id="PF07568"/>
    </source>
</evidence>
<dbReference type="PANTHER" id="PTHR41523:SF8">
    <property type="entry name" value="ETHYLENE RESPONSE SENSOR PROTEIN"/>
    <property type="match status" value="1"/>
</dbReference>
<evidence type="ECO:0000256" key="1">
    <source>
        <dbReference type="ARBA" id="ARBA00000085"/>
    </source>
</evidence>